<evidence type="ECO:0000256" key="5">
    <source>
        <dbReference type="ARBA" id="ARBA00023242"/>
    </source>
</evidence>
<dbReference type="InterPro" id="IPR001138">
    <property type="entry name" value="Zn2Cys6_DnaBD"/>
</dbReference>
<dbReference type="InterPro" id="IPR021858">
    <property type="entry name" value="Fun_TF"/>
</dbReference>
<dbReference type="Proteomes" id="UP000234474">
    <property type="component" value="Unassembled WGS sequence"/>
</dbReference>
<dbReference type="GO" id="GO:0008270">
    <property type="term" value="F:zinc ion binding"/>
    <property type="evidence" value="ECO:0007669"/>
    <property type="project" value="InterPro"/>
</dbReference>
<dbReference type="GO" id="GO:0000981">
    <property type="term" value="F:DNA-binding transcription factor activity, RNA polymerase II-specific"/>
    <property type="evidence" value="ECO:0007669"/>
    <property type="project" value="InterPro"/>
</dbReference>
<keyword evidence="3" id="KW-0238">DNA-binding</keyword>
<dbReference type="OMA" id="ICAVDTH"/>
<evidence type="ECO:0000313" key="8">
    <source>
        <dbReference type="EMBL" id="PKX93561.1"/>
    </source>
</evidence>
<evidence type="ECO:0000256" key="6">
    <source>
        <dbReference type="SAM" id="MobiDB-lite"/>
    </source>
</evidence>
<dbReference type="PROSITE" id="PS50048">
    <property type="entry name" value="ZN2_CY6_FUNGAL_2"/>
    <property type="match status" value="1"/>
</dbReference>
<evidence type="ECO:0000256" key="3">
    <source>
        <dbReference type="ARBA" id="ARBA00023125"/>
    </source>
</evidence>
<dbReference type="CDD" id="cd00067">
    <property type="entry name" value="GAL4"/>
    <property type="match status" value="1"/>
</dbReference>
<dbReference type="RefSeq" id="XP_024682156.1">
    <property type="nucleotide sequence ID" value="XM_024829796.1"/>
</dbReference>
<keyword evidence="9" id="KW-1185">Reference proteome</keyword>
<dbReference type="Pfam" id="PF00172">
    <property type="entry name" value="Zn_clus"/>
    <property type="match status" value="1"/>
</dbReference>
<evidence type="ECO:0000259" key="7">
    <source>
        <dbReference type="PROSITE" id="PS50048"/>
    </source>
</evidence>
<dbReference type="GO" id="GO:0005634">
    <property type="term" value="C:nucleus"/>
    <property type="evidence" value="ECO:0007669"/>
    <property type="project" value="UniProtKB-SubCell"/>
</dbReference>
<dbReference type="EMBL" id="MSZS01000004">
    <property type="protein sequence ID" value="PKX93561.1"/>
    <property type="molecule type" value="Genomic_DNA"/>
</dbReference>
<dbReference type="GO" id="GO:0000976">
    <property type="term" value="F:transcription cis-regulatory region binding"/>
    <property type="evidence" value="ECO:0007669"/>
    <property type="project" value="TreeGrafter"/>
</dbReference>
<dbReference type="AlphaFoldDB" id="A0A2I1C7L1"/>
<sequence>MFSDRSVRSIKSKEKCYTCRRQRIVCDAGKPSCMRCTSRGVECLGYSATPIRWVAPISTLSSETPRPSDIRPVKSQERRKRGRPKLFLMQAAPQSSRFGSDPHRSDEDLESEKGTHTGSTSRTAAVLASTNLIAAVCQQACWSFARDQIQKSLVNDHVCPDLVIVDSPMNPHRMNLDILPYVPDFFLSLLISVSAIHQVIQSQPNWHLITLNRSQALRDKHRGELEPLQLLRHPLSSLIYKHRSRSLRGLNQYLSEAGAEGPDLVFHTVTVMLLSEVCNVSVFKLHSDGLEKGFPCPDELLACIIHTNNLRFIQHHHPFDDMAHVDNAILDLVRTIITFSATAWAERAFESYNERLEERVDRQRPRKRLDLVPQPIEGEGWADLASAFQAATLLYCLRALVLNHGKENILHELLGNLYEGLIPDVQCLASVTLSNLLCMLHPLMDRPLQKGRSMGRFMFWPVLMAGLESACSFEALSERPFIVSSLQELCRCLGDMSALDAAVFLQWAWNLDEESYTGNMQRVRTWDDVFEGVGVHGVFFF</sequence>
<gene>
    <name evidence="8" type="ORF">P174DRAFT_459730</name>
</gene>
<comment type="caution">
    <text evidence="8">The sequence shown here is derived from an EMBL/GenBank/DDBJ whole genome shotgun (WGS) entry which is preliminary data.</text>
</comment>
<name>A0A2I1C7L1_ASPN1</name>
<organism evidence="8 9">
    <name type="scientific">Aspergillus novofumigatus (strain IBT 16806)</name>
    <dbReference type="NCBI Taxonomy" id="1392255"/>
    <lineage>
        <taxon>Eukaryota</taxon>
        <taxon>Fungi</taxon>
        <taxon>Dikarya</taxon>
        <taxon>Ascomycota</taxon>
        <taxon>Pezizomycotina</taxon>
        <taxon>Eurotiomycetes</taxon>
        <taxon>Eurotiomycetidae</taxon>
        <taxon>Eurotiales</taxon>
        <taxon>Aspergillaceae</taxon>
        <taxon>Aspergillus</taxon>
        <taxon>Aspergillus subgen. Fumigati</taxon>
    </lineage>
</organism>
<evidence type="ECO:0000256" key="2">
    <source>
        <dbReference type="ARBA" id="ARBA00023015"/>
    </source>
</evidence>
<dbReference type="SUPFAM" id="SSF57701">
    <property type="entry name" value="Zn2/Cys6 DNA-binding domain"/>
    <property type="match status" value="1"/>
</dbReference>
<dbReference type="Gene3D" id="4.10.240.10">
    <property type="entry name" value="Zn(2)-C6 fungal-type DNA-binding domain"/>
    <property type="match status" value="1"/>
</dbReference>
<dbReference type="VEuPathDB" id="FungiDB:P174DRAFT_459730"/>
<dbReference type="GO" id="GO:0045944">
    <property type="term" value="P:positive regulation of transcription by RNA polymerase II"/>
    <property type="evidence" value="ECO:0007669"/>
    <property type="project" value="TreeGrafter"/>
</dbReference>
<feature type="compositionally biased region" description="Basic and acidic residues" evidence="6">
    <location>
        <begin position="66"/>
        <end position="76"/>
    </location>
</feature>
<dbReference type="OrthoDB" id="19261at2759"/>
<keyword evidence="5" id="KW-0539">Nucleus</keyword>
<comment type="subcellular location">
    <subcellularLocation>
        <location evidence="1">Nucleus</location>
    </subcellularLocation>
</comment>
<keyword evidence="2" id="KW-0805">Transcription regulation</keyword>
<evidence type="ECO:0000256" key="4">
    <source>
        <dbReference type="ARBA" id="ARBA00023163"/>
    </source>
</evidence>
<proteinExistence type="predicted"/>
<feature type="compositionally biased region" description="Basic and acidic residues" evidence="6">
    <location>
        <begin position="100"/>
        <end position="115"/>
    </location>
</feature>
<protein>
    <submittedName>
        <fullName evidence="8">Putative C6 transcription factor</fullName>
    </submittedName>
</protein>
<reference evidence="9" key="1">
    <citation type="journal article" date="2018" name="Proc. Natl. Acad. Sci. U.S.A.">
        <title>Linking secondary metabolites to gene clusters through genome sequencing of six diverse Aspergillus species.</title>
        <authorList>
            <person name="Kaerboelling I."/>
            <person name="Vesth T.C."/>
            <person name="Frisvad J.C."/>
            <person name="Nybo J.L."/>
            <person name="Theobald S."/>
            <person name="Kuo A."/>
            <person name="Bowyer P."/>
            <person name="Matsuda Y."/>
            <person name="Mondo S."/>
            <person name="Lyhne E.K."/>
            <person name="Kogle M.E."/>
            <person name="Clum A."/>
            <person name="Lipzen A."/>
            <person name="Salamov A."/>
            <person name="Ngan C.Y."/>
            <person name="Daum C."/>
            <person name="Chiniquy J."/>
            <person name="Barry K."/>
            <person name="LaButti K."/>
            <person name="Haridas S."/>
            <person name="Simmons B.A."/>
            <person name="Magnuson J.K."/>
            <person name="Mortensen U.H."/>
            <person name="Larsen T.O."/>
            <person name="Grigoriev I.V."/>
            <person name="Baker S.E."/>
            <person name="Andersen M.R."/>
        </authorList>
    </citation>
    <scope>NUCLEOTIDE SEQUENCE [LARGE SCALE GENOMIC DNA]</scope>
    <source>
        <strain evidence="9">IBT 16806</strain>
    </source>
</reference>
<feature type="region of interest" description="Disordered" evidence="6">
    <location>
        <begin position="59"/>
        <end position="121"/>
    </location>
</feature>
<feature type="domain" description="Zn(2)-C6 fungal-type" evidence="7">
    <location>
        <begin position="15"/>
        <end position="43"/>
    </location>
</feature>
<dbReference type="PANTHER" id="PTHR37534:SF51">
    <property type="entry name" value="ACRIFLAVINE SENSITIVITY CONTROL PROTEIN ACR-2"/>
    <property type="match status" value="1"/>
</dbReference>
<dbReference type="InterPro" id="IPR036864">
    <property type="entry name" value="Zn2-C6_fun-type_DNA-bd_sf"/>
</dbReference>
<dbReference type="Pfam" id="PF11951">
    <property type="entry name" value="Fungal_trans_2"/>
    <property type="match status" value="2"/>
</dbReference>
<evidence type="ECO:0000256" key="1">
    <source>
        <dbReference type="ARBA" id="ARBA00004123"/>
    </source>
</evidence>
<dbReference type="PANTHER" id="PTHR37534">
    <property type="entry name" value="TRANSCRIPTIONAL ACTIVATOR PROTEIN UGA3"/>
    <property type="match status" value="1"/>
</dbReference>
<dbReference type="GeneID" id="36537122"/>
<accession>A0A2I1C7L1</accession>
<dbReference type="SMART" id="SM00066">
    <property type="entry name" value="GAL4"/>
    <property type="match status" value="1"/>
</dbReference>
<evidence type="ECO:0000313" key="9">
    <source>
        <dbReference type="Proteomes" id="UP000234474"/>
    </source>
</evidence>
<keyword evidence="4" id="KW-0804">Transcription</keyword>